<sequence>MASRPINENANSRYDDDTSGGVLQNIPKVAPDIRPAVKHRRRAVPDAQLTLEVTYVSGPEAKSLARTQYEAIWEVLEWLHTNQPPHQQAA</sequence>
<feature type="region of interest" description="Disordered" evidence="1">
    <location>
        <begin position="1"/>
        <end position="26"/>
    </location>
</feature>
<dbReference type="Proteomes" id="UP000503011">
    <property type="component" value="Chromosome"/>
</dbReference>
<gene>
    <name evidence="2" type="ORF">Psuf_061740</name>
</gene>
<organism evidence="2 3">
    <name type="scientific">Phytohabitans suffuscus</name>
    <dbReference type="NCBI Taxonomy" id="624315"/>
    <lineage>
        <taxon>Bacteria</taxon>
        <taxon>Bacillati</taxon>
        <taxon>Actinomycetota</taxon>
        <taxon>Actinomycetes</taxon>
        <taxon>Micromonosporales</taxon>
        <taxon>Micromonosporaceae</taxon>
    </lineage>
</organism>
<keyword evidence="3" id="KW-1185">Reference proteome</keyword>
<reference evidence="2 3" key="1">
    <citation type="submission" date="2020-03" db="EMBL/GenBank/DDBJ databases">
        <title>Whole genome shotgun sequence of Phytohabitans suffuscus NBRC 105367.</title>
        <authorList>
            <person name="Komaki H."/>
            <person name="Tamura T."/>
        </authorList>
    </citation>
    <scope>NUCLEOTIDE SEQUENCE [LARGE SCALE GENOMIC DNA]</scope>
    <source>
        <strain evidence="2 3">NBRC 105367</strain>
    </source>
</reference>
<dbReference type="AlphaFoldDB" id="A0A6F8YSQ1"/>
<dbReference type="EMBL" id="AP022871">
    <property type="protein sequence ID" value="BCB88861.1"/>
    <property type="molecule type" value="Genomic_DNA"/>
</dbReference>
<evidence type="ECO:0000256" key="1">
    <source>
        <dbReference type="SAM" id="MobiDB-lite"/>
    </source>
</evidence>
<evidence type="ECO:0000313" key="3">
    <source>
        <dbReference type="Proteomes" id="UP000503011"/>
    </source>
</evidence>
<name>A0A6F8YSQ1_9ACTN</name>
<protein>
    <submittedName>
        <fullName evidence="2">Uncharacterized protein</fullName>
    </submittedName>
</protein>
<feature type="compositionally biased region" description="Polar residues" evidence="1">
    <location>
        <begin position="1"/>
        <end position="12"/>
    </location>
</feature>
<dbReference type="KEGG" id="psuu:Psuf_061740"/>
<reference evidence="2 3" key="2">
    <citation type="submission" date="2020-03" db="EMBL/GenBank/DDBJ databases">
        <authorList>
            <person name="Ichikawa N."/>
            <person name="Kimura A."/>
            <person name="Kitahashi Y."/>
            <person name="Uohara A."/>
        </authorList>
    </citation>
    <scope>NUCLEOTIDE SEQUENCE [LARGE SCALE GENOMIC DNA]</scope>
    <source>
        <strain evidence="2 3">NBRC 105367</strain>
    </source>
</reference>
<evidence type="ECO:0000313" key="2">
    <source>
        <dbReference type="EMBL" id="BCB88861.1"/>
    </source>
</evidence>
<accession>A0A6F8YSQ1</accession>
<proteinExistence type="predicted"/>